<dbReference type="GO" id="GO:0032040">
    <property type="term" value="C:small-subunit processome"/>
    <property type="evidence" value="ECO:0007669"/>
    <property type="project" value="TreeGrafter"/>
</dbReference>
<dbReference type="GO" id="GO:0003723">
    <property type="term" value="F:RNA binding"/>
    <property type="evidence" value="ECO:0007669"/>
    <property type="project" value="TreeGrafter"/>
</dbReference>
<accession>A0A1B7TBD3</accession>
<dbReference type="Proteomes" id="UP000092321">
    <property type="component" value="Unassembled WGS sequence"/>
</dbReference>
<name>A0A1B7TBD3_9ASCO</name>
<evidence type="ECO:0000259" key="1">
    <source>
        <dbReference type="Pfam" id="PF10307"/>
    </source>
</evidence>
<dbReference type="GO" id="GO:0000494">
    <property type="term" value="P:box C/D sno(s)RNA 3'-end processing"/>
    <property type="evidence" value="ECO:0007669"/>
    <property type="project" value="TreeGrafter"/>
</dbReference>
<gene>
    <name evidence="2" type="ORF">HANVADRAFT_63177</name>
</gene>
<keyword evidence="3" id="KW-1185">Reference proteome</keyword>
<sequence length="492" mass="58541">MNTNNNDIRKHFSDWISVLQYYELKDENVLKLEDYDNIEITSKPKKNTIKKIEIFDFDGTLFYTPNIFHDSFTDRAINYIIPFKGLINGGWWCYRESVEAYIKKWLNEKGKISEELVLNKPSNDNEEVCFCESCKIDSKYWSYDIVQKMSRSYNDPNTLSIVMTGRRLDRFYETFSMLFKGVIKNRTIFHQELKTDSIFLKKDFKYTIEYKTKVMKDLLINFPLVSDLIMYDDRTDQIKGMHTWMKNNQTTIKDIRYRKNANRPKIINFDIQVVKPKVGRYESKEQLTLIEGLITRNNKNCCEQQISIDVEIYSDYYIAIEQNDTRFIKSLVEFMIPVKYRNYYSKNNIIGIQFLHPVNVDRKISKVDWIIDSINVCSDSIFVSIYNKGDVNETGIIITHYEGDHRETIKKMKHDIKKNISNLRFPPENVTFDLNEKKKLYYTETDIKGYIDVNQYYQWSNMALTEDNKLILGADFKNINNLMMIDLKKSDE</sequence>
<protein>
    <recommendedName>
        <fullName evidence="1">Swiss Army Knife RNA repair protein HAD domain-containing protein</fullName>
    </recommendedName>
</protein>
<dbReference type="EMBL" id="LXPE01000026">
    <property type="protein sequence ID" value="OBA26030.1"/>
    <property type="molecule type" value="Genomic_DNA"/>
</dbReference>
<dbReference type="Pfam" id="PF10307">
    <property type="entry name" value="HAD_SAK_1"/>
    <property type="match status" value="1"/>
</dbReference>
<dbReference type="GO" id="GO:0008649">
    <property type="term" value="F:rRNA methyltransferase activity"/>
    <property type="evidence" value="ECO:0007669"/>
    <property type="project" value="TreeGrafter"/>
</dbReference>
<organism evidence="2 3">
    <name type="scientific">Hanseniaspora valbyensis NRRL Y-1626</name>
    <dbReference type="NCBI Taxonomy" id="766949"/>
    <lineage>
        <taxon>Eukaryota</taxon>
        <taxon>Fungi</taxon>
        <taxon>Dikarya</taxon>
        <taxon>Ascomycota</taxon>
        <taxon>Saccharomycotina</taxon>
        <taxon>Saccharomycetes</taxon>
        <taxon>Saccharomycodales</taxon>
        <taxon>Saccharomycodaceae</taxon>
        <taxon>Hanseniaspora</taxon>
    </lineage>
</organism>
<dbReference type="AlphaFoldDB" id="A0A1B7TBD3"/>
<dbReference type="GO" id="GO:0031428">
    <property type="term" value="C:box C/D methylation guide snoRNP complex"/>
    <property type="evidence" value="ECO:0007669"/>
    <property type="project" value="TreeGrafter"/>
</dbReference>
<comment type="caution">
    <text evidence="2">The sequence shown here is derived from an EMBL/GenBank/DDBJ whole genome shotgun (WGS) entry which is preliminary data.</text>
</comment>
<evidence type="ECO:0000313" key="2">
    <source>
        <dbReference type="EMBL" id="OBA26030.1"/>
    </source>
</evidence>
<reference evidence="3" key="1">
    <citation type="journal article" date="2016" name="Proc. Natl. Acad. Sci. U.S.A.">
        <title>Comparative genomics of biotechnologically important yeasts.</title>
        <authorList>
            <person name="Riley R."/>
            <person name="Haridas S."/>
            <person name="Wolfe K.H."/>
            <person name="Lopes M.R."/>
            <person name="Hittinger C.T."/>
            <person name="Goeker M."/>
            <person name="Salamov A.A."/>
            <person name="Wisecaver J.H."/>
            <person name="Long T.M."/>
            <person name="Calvey C.H."/>
            <person name="Aerts A.L."/>
            <person name="Barry K.W."/>
            <person name="Choi C."/>
            <person name="Clum A."/>
            <person name="Coughlan A.Y."/>
            <person name="Deshpande S."/>
            <person name="Douglass A.P."/>
            <person name="Hanson S.J."/>
            <person name="Klenk H.-P."/>
            <person name="LaButti K.M."/>
            <person name="Lapidus A."/>
            <person name="Lindquist E.A."/>
            <person name="Lipzen A.M."/>
            <person name="Meier-Kolthoff J.P."/>
            <person name="Ohm R.A."/>
            <person name="Otillar R.P."/>
            <person name="Pangilinan J.L."/>
            <person name="Peng Y."/>
            <person name="Rokas A."/>
            <person name="Rosa C.A."/>
            <person name="Scheuner C."/>
            <person name="Sibirny A.A."/>
            <person name="Slot J.C."/>
            <person name="Stielow J.B."/>
            <person name="Sun H."/>
            <person name="Kurtzman C.P."/>
            <person name="Blackwell M."/>
            <person name="Grigoriev I.V."/>
            <person name="Jeffries T.W."/>
        </authorList>
    </citation>
    <scope>NUCLEOTIDE SEQUENCE [LARGE SCALE GENOMIC DNA]</scope>
    <source>
        <strain evidence="3">NRRL Y-1626</strain>
    </source>
</reference>
<dbReference type="OrthoDB" id="5596992at2759"/>
<feature type="domain" description="Swiss Army Knife RNA repair protein HAD" evidence="1">
    <location>
        <begin position="72"/>
        <end position="299"/>
    </location>
</feature>
<evidence type="ECO:0000313" key="3">
    <source>
        <dbReference type="Proteomes" id="UP000092321"/>
    </source>
</evidence>
<proteinExistence type="predicted"/>
<dbReference type="PANTHER" id="PTHR10335">
    <property type="entry name" value="RRNA 2-O-METHYLTRANSFERASE FIBRILLARIN"/>
    <property type="match status" value="1"/>
</dbReference>
<dbReference type="PANTHER" id="PTHR10335:SF17">
    <property type="entry name" value="FIBRILLARIN"/>
    <property type="match status" value="1"/>
</dbReference>
<dbReference type="GO" id="GO:1990259">
    <property type="term" value="F:histone H2AQ104 methyltransferase activity"/>
    <property type="evidence" value="ECO:0007669"/>
    <property type="project" value="TreeGrafter"/>
</dbReference>
<dbReference type="InterPro" id="IPR018812">
    <property type="entry name" value="SAK_HAD"/>
</dbReference>